<reference evidence="3 4" key="1">
    <citation type="submission" date="2021-05" db="EMBL/GenBank/DDBJ databases">
        <title>Fusibacter ferrireducens sp. nov., an anaerobic, sulfur- and Fe-reducing bacterium isolated from the mangrove sediment.</title>
        <authorList>
            <person name="Qiu D."/>
        </authorList>
    </citation>
    <scope>NUCLEOTIDE SEQUENCE [LARGE SCALE GENOMIC DNA]</scope>
    <source>
        <strain evidence="3 4">DSM 12116</strain>
    </source>
</reference>
<evidence type="ECO:0000259" key="2">
    <source>
        <dbReference type="PROSITE" id="PS50887"/>
    </source>
</evidence>
<keyword evidence="1" id="KW-0812">Transmembrane</keyword>
<dbReference type="PROSITE" id="PS50887">
    <property type="entry name" value="GGDEF"/>
    <property type="match status" value="1"/>
</dbReference>
<proteinExistence type="predicted"/>
<keyword evidence="1" id="KW-0472">Membrane</keyword>
<accession>A0ABS5PT58</accession>
<dbReference type="RefSeq" id="WP_213238202.1">
    <property type="nucleotide sequence ID" value="NZ_JAHBCL010000037.1"/>
</dbReference>
<evidence type="ECO:0000313" key="4">
    <source>
        <dbReference type="Proteomes" id="UP000746471"/>
    </source>
</evidence>
<dbReference type="InterPro" id="IPR000160">
    <property type="entry name" value="GGDEF_dom"/>
</dbReference>
<dbReference type="PANTHER" id="PTHR45138">
    <property type="entry name" value="REGULATORY COMPONENTS OF SENSORY TRANSDUCTION SYSTEM"/>
    <property type="match status" value="1"/>
</dbReference>
<comment type="caution">
    <text evidence="3">The sequence shown here is derived from an EMBL/GenBank/DDBJ whole genome shotgun (WGS) entry which is preliminary data.</text>
</comment>
<gene>
    <name evidence="3" type="ORF">KHM83_16760</name>
</gene>
<dbReference type="SMART" id="SM00267">
    <property type="entry name" value="GGDEF"/>
    <property type="match status" value="1"/>
</dbReference>
<feature type="transmembrane region" description="Helical" evidence="1">
    <location>
        <begin position="107"/>
        <end position="127"/>
    </location>
</feature>
<feature type="transmembrane region" description="Helical" evidence="1">
    <location>
        <begin position="40"/>
        <end position="62"/>
    </location>
</feature>
<dbReference type="Gene3D" id="3.30.70.270">
    <property type="match status" value="1"/>
</dbReference>
<dbReference type="EMBL" id="JAHBCL010000037">
    <property type="protein sequence ID" value="MBS7528343.1"/>
    <property type="molecule type" value="Genomic_DNA"/>
</dbReference>
<feature type="transmembrane region" description="Helical" evidence="1">
    <location>
        <begin position="147"/>
        <end position="168"/>
    </location>
</feature>
<dbReference type="NCBIfam" id="TIGR00254">
    <property type="entry name" value="GGDEF"/>
    <property type="match status" value="1"/>
</dbReference>
<dbReference type="Proteomes" id="UP000746471">
    <property type="component" value="Unassembled WGS sequence"/>
</dbReference>
<feature type="transmembrane region" description="Helical" evidence="1">
    <location>
        <begin position="180"/>
        <end position="198"/>
    </location>
</feature>
<organism evidence="3 4">
    <name type="scientific">Fusibacter paucivorans</name>
    <dbReference type="NCBI Taxonomy" id="76009"/>
    <lineage>
        <taxon>Bacteria</taxon>
        <taxon>Bacillati</taxon>
        <taxon>Bacillota</taxon>
        <taxon>Clostridia</taxon>
        <taxon>Eubacteriales</taxon>
        <taxon>Eubacteriales Family XII. Incertae Sedis</taxon>
        <taxon>Fusibacter</taxon>
    </lineage>
</organism>
<name>A0ABS5PT58_9FIRM</name>
<dbReference type="CDD" id="cd01949">
    <property type="entry name" value="GGDEF"/>
    <property type="match status" value="1"/>
</dbReference>
<feature type="transmembrane region" description="Helical" evidence="1">
    <location>
        <begin position="74"/>
        <end position="95"/>
    </location>
</feature>
<evidence type="ECO:0000256" key="1">
    <source>
        <dbReference type="SAM" id="Phobius"/>
    </source>
</evidence>
<dbReference type="SUPFAM" id="SSF55073">
    <property type="entry name" value="Nucleotide cyclase"/>
    <property type="match status" value="1"/>
</dbReference>
<evidence type="ECO:0000313" key="3">
    <source>
        <dbReference type="EMBL" id="MBS7528343.1"/>
    </source>
</evidence>
<feature type="transmembrane region" description="Helical" evidence="1">
    <location>
        <begin position="6"/>
        <end position="28"/>
    </location>
</feature>
<dbReference type="Pfam" id="PF00990">
    <property type="entry name" value="GGDEF"/>
    <property type="match status" value="1"/>
</dbReference>
<dbReference type="InterPro" id="IPR050469">
    <property type="entry name" value="Diguanylate_Cyclase"/>
</dbReference>
<feature type="domain" description="GGDEF" evidence="2">
    <location>
        <begin position="251"/>
        <end position="377"/>
    </location>
</feature>
<dbReference type="InterPro" id="IPR043128">
    <property type="entry name" value="Rev_trsase/Diguanyl_cyclase"/>
</dbReference>
<dbReference type="PANTHER" id="PTHR45138:SF9">
    <property type="entry name" value="DIGUANYLATE CYCLASE DGCM-RELATED"/>
    <property type="match status" value="1"/>
</dbReference>
<protein>
    <submittedName>
        <fullName evidence="3">GGDEF domain-containing protein</fullName>
    </submittedName>
</protein>
<dbReference type="InterPro" id="IPR029787">
    <property type="entry name" value="Nucleotide_cyclase"/>
</dbReference>
<sequence length="377" mass="43453">MFHVANIVYADLLIFCVVLNSILYIFLTRQQSPHSFSTRLFRQMIAAVTFVALCEMIAWLAAVPNSQSLMPLHYFSNALFLVFNTLPVAFGLRYLDYKIFLSKKKSFQHFWGYLTPVYLNFGFMIYNCFHNGFLFSVDAANQYHRGFATYIGNGVAFGVTVIAVFFFFQYKIMITGRITQAILSLTFLPVIGAIIQMLFYGLSLGIPSYTLALFISFLLLERDEQFRDPLTTLNSRAQMERRLQFKLKSRDAFTSIIVDVNNFKHINDFHGHTTGDAVLKEIAGILVSETNLEDFVCRYGGDEFFIILETAKDIGADYIQKIEKRLASHFETHPYEITLSYGLLYVDNVTAYAVEDIIRIADLRMYEDKRRRKQLSL</sequence>
<keyword evidence="1" id="KW-1133">Transmembrane helix</keyword>
<keyword evidence="4" id="KW-1185">Reference proteome</keyword>